<organism evidence="2 3">
    <name type="scientific">Streptomyces ramulosus</name>
    <dbReference type="NCBI Taxonomy" id="47762"/>
    <lineage>
        <taxon>Bacteria</taxon>
        <taxon>Bacillati</taxon>
        <taxon>Actinomycetota</taxon>
        <taxon>Actinomycetes</taxon>
        <taxon>Kitasatosporales</taxon>
        <taxon>Streptomycetaceae</taxon>
        <taxon>Streptomyces</taxon>
    </lineage>
</organism>
<name>A0ABW1FL02_9ACTN</name>
<dbReference type="Pfam" id="PF14373">
    <property type="entry name" value="Imm_superinfect"/>
    <property type="match status" value="1"/>
</dbReference>
<feature type="transmembrane region" description="Helical" evidence="1">
    <location>
        <begin position="37"/>
        <end position="60"/>
    </location>
</feature>
<dbReference type="InterPro" id="IPR016410">
    <property type="entry name" value="Phage_imm"/>
</dbReference>
<evidence type="ECO:0000256" key="1">
    <source>
        <dbReference type="SAM" id="Phobius"/>
    </source>
</evidence>
<evidence type="ECO:0000313" key="3">
    <source>
        <dbReference type="Proteomes" id="UP001596241"/>
    </source>
</evidence>
<gene>
    <name evidence="2" type="ORF">ACFP3M_12475</name>
</gene>
<dbReference type="RefSeq" id="WP_345089797.1">
    <property type="nucleotide sequence ID" value="NZ_BAAAWG010000017.1"/>
</dbReference>
<proteinExistence type="predicted"/>
<keyword evidence="1" id="KW-0472">Membrane</keyword>
<comment type="caution">
    <text evidence="2">The sequence shown here is derived from an EMBL/GenBank/DDBJ whole genome shotgun (WGS) entry which is preliminary data.</text>
</comment>
<dbReference type="EMBL" id="JBHSPW010000004">
    <property type="protein sequence ID" value="MFC5893634.1"/>
    <property type="molecule type" value="Genomic_DNA"/>
</dbReference>
<protein>
    <submittedName>
        <fullName evidence="2">Superinfection immunity protein</fullName>
    </submittedName>
</protein>
<evidence type="ECO:0000313" key="2">
    <source>
        <dbReference type="EMBL" id="MFC5893634.1"/>
    </source>
</evidence>
<keyword evidence="1" id="KW-0812">Transmembrane</keyword>
<keyword evidence="1" id="KW-1133">Transmembrane helix</keyword>
<reference evidence="3" key="1">
    <citation type="journal article" date="2019" name="Int. J. Syst. Evol. Microbiol.">
        <title>The Global Catalogue of Microorganisms (GCM) 10K type strain sequencing project: providing services to taxonomists for standard genome sequencing and annotation.</title>
        <authorList>
            <consortium name="The Broad Institute Genomics Platform"/>
            <consortium name="The Broad Institute Genome Sequencing Center for Infectious Disease"/>
            <person name="Wu L."/>
            <person name="Ma J."/>
        </authorList>
    </citation>
    <scope>NUCLEOTIDE SEQUENCE [LARGE SCALE GENOMIC DNA]</scope>
    <source>
        <strain evidence="3">CGMCC 1.15809</strain>
    </source>
</reference>
<feature type="transmembrane region" description="Helical" evidence="1">
    <location>
        <begin position="6"/>
        <end position="30"/>
    </location>
</feature>
<accession>A0ABW1FL02</accession>
<dbReference type="Proteomes" id="UP001596241">
    <property type="component" value="Unassembled WGS sequence"/>
</dbReference>
<keyword evidence="3" id="KW-1185">Reference proteome</keyword>
<sequence>MFGSIGIYEAIVLALVIAVVYFVPSVIAFRRGLPNRVFILAINLLFGSTLIGWAVALYLATRPVPEGGRVQAA</sequence>